<dbReference type="InterPro" id="IPR010995">
    <property type="entry name" value="DNA_repair_Rad51/TF_NusA_a-hlx"/>
</dbReference>
<comment type="caution">
    <text evidence="2">The sequence shown here is derived from an EMBL/GenBank/DDBJ whole genome shotgun (WGS) entry which is preliminary data.</text>
</comment>
<dbReference type="InterPro" id="IPR038720">
    <property type="entry name" value="YprB_RNase_H-like_dom"/>
</dbReference>
<dbReference type="Pfam" id="PF13482">
    <property type="entry name" value="RNase_H_2"/>
    <property type="match status" value="1"/>
</dbReference>
<dbReference type="InterPro" id="IPR012337">
    <property type="entry name" value="RNaseH-like_sf"/>
</dbReference>
<dbReference type="InterPro" id="IPR019993">
    <property type="entry name" value="RecB_nuclease_TM0106_put"/>
</dbReference>
<dbReference type="GO" id="GO:0000166">
    <property type="term" value="F:nucleotide binding"/>
    <property type="evidence" value="ECO:0007669"/>
    <property type="project" value="InterPro"/>
</dbReference>
<organism evidence="2 3">
    <name type="scientific">Prochlorococcus marinus str. MIT 9116</name>
    <dbReference type="NCBI Taxonomy" id="167544"/>
    <lineage>
        <taxon>Bacteria</taxon>
        <taxon>Bacillati</taxon>
        <taxon>Cyanobacteriota</taxon>
        <taxon>Cyanophyceae</taxon>
        <taxon>Synechococcales</taxon>
        <taxon>Prochlorococcaceae</taxon>
        <taxon>Prochlorococcus</taxon>
    </lineage>
</organism>
<sequence>MNNHYLKSFIRCKRKAWLDFKGNKSLEIWSPHKAIDKINQYQVFSEFCNGEIYTGLKACQKGAKGVIGFKIKGDFFQNINAEINPQLLVKTVGKSKWGKYKYLPAVYKLGHRTTKEHLFDLTFSSILLSTFQESKIEKGLVISNFGNKINVEEMYLNKKLRKKVLNVLLSLDESLEGLIPEITQDRKKCTICSWQNFCENEAKENGYLTDLDGIGSKTASLLKSNGIFNIQKLASFSEKELGEKLSKFNEKKYEKASKFIKQAQAYISGKPFFIPNNNNSFPLIEETVSGFYVFDIESNPDINHDFLYGFLKVNNLLTKKENLIYEPILNLKNDKEESYKQIIRLLFSNKEWSILHYGETERIAIINIAKKLNFSFEEIDLLKSRFIDLHTLIRNSWILPIKNYSLKSVSNWLDFKWNQKNVNGSKALYWWIQYQITNNEIFLKKIIKYNKDDCLATLHIAKWLISNQLKEI</sequence>
<dbReference type="SUPFAM" id="SSF53098">
    <property type="entry name" value="Ribonuclease H-like"/>
    <property type="match status" value="1"/>
</dbReference>
<dbReference type="Proteomes" id="UP000030491">
    <property type="component" value="Unassembled WGS sequence"/>
</dbReference>
<accession>A0A0A1ZJV3</accession>
<evidence type="ECO:0000259" key="1">
    <source>
        <dbReference type="Pfam" id="PF13482"/>
    </source>
</evidence>
<dbReference type="Gene3D" id="1.10.150.20">
    <property type="entry name" value="5' to 3' exonuclease, C-terminal subdomain"/>
    <property type="match status" value="1"/>
</dbReference>
<dbReference type="EMBL" id="JNAJ01000018">
    <property type="protein sequence ID" value="KGF89887.1"/>
    <property type="molecule type" value="Genomic_DNA"/>
</dbReference>
<evidence type="ECO:0000313" key="2">
    <source>
        <dbReference type="EMBL" id="KGF89887.1"/>
    </source>
</evidence>
<proteinExistence type="predicted"/>
<dbReference type="OrthoDB" id="9757917at2"/>
<protein>
    <submittedName>
        <fullName evidence="2">DNA repair enzyme</fullName>
    </submittedName>
</protein>
<reference evidence="3" key="1">
    <citation type="journal article" date="2014" name="Sci. Data">
        <title>Genomes of diverse isolates of the marine cyanobacterium Prochlorococcus.</title>
        <authorList>
            <person name="Biller S."/>
            <person name="Berube P."/>
            <person name="Thompson J."/>
            <person name="Kelly L."/>
            <person name="Roggensack S."/>
            <person name="Awad L."/>
            <person name="Roache-Johnson K."/>
            <person name="Ding H."/>
            <person name="Giovannoni S.J."/>
            <person name="Moore L.R."/>
            <person name="Chisholm S.W."/>
        </authorList>
    </citation>
    <scope>NUCLEOTIDE SEQUENCE [LARGE SCALE GENOMIC DNA]</scope>
</reference>
<name>A0A0A1ZJV3_PROMR</name>
<evidence type="ECO:0000313" key="3">
    <source>
        <dbReference type="Proteomes" id="UP000030491"/>
    </source>
</evidence>
<feature type="domain" description="YprB ribonuclease H-like" evidence="1">
    <location>
        <begin position="294"/>
        <end position="464"/>
    </location>
</feature>
<gene>
    <name evidence="2" type="ORF">EU93_1747</name>
</gene>
<dbReference type="AlphaFoldDB" id="A0A0A1ZJV3"/>
<dbReference type="RefSeq" id="WP_032514535.1">
    <property type="nucleotide sequence ID" value="NZ_JNAJ01000018.1"/>
</dbReference>
<dbReference type="NCBIfam" id="TIGR03491">
    <property type="entry name" value="TM0106 family RecB-like putative nuclease"/>
    <property type="match status" value="1"/>
</dbReference>
<dbReference type="SUPFAM" id="SSF47794">
    <property type="entry name" value="Rad51 N-terminal domain-like"/>
    <property type="match status" value="1"/>
</dbReference>